<comment type="function">
    <text evidence="3">2-oxoglutarate-dependent dioxygenase essential for auxin catabolism and maintenance of auxin homeostasis in reproductive organs. Catalyzes the irreversible oxidation of indole-3-acetic acid (IAA) to the biologically inactive 2-oxoindole-3-acetic acid (OxIAA).</text>
</comment>
<dbReference type="GO" id="GO:0046872">
    <property type="term" value="F:metal ion binding"/>
    <property type="evidence" value="ECO:0007669"/>
    <property type="project" value="UniProtKB-KW"/>
</dbReference>
<sequence>MAAECSIPVIDYLKFPNQSSKLLVASEEWGCFRLVNYHDVLPRTLMSDMKTVVRSLFDLPVEIKRRNVDGIAFKGYIALTAKNPLYEALGLYDMASRSDVDNFCSQLDVSPQQRDTILKYSEAIHELVVGIGTKLAESLGVSTENMGIEMWPCKFRINKYHFTPESVGSPGVQIHTDSGFLTILQDDEDVGGLEVMDKSGEFVPVDPWPNTLLVNLGDMAKVWSNGRFRNVKHRVQCKEAKIRVTIASFLLGPRGMVEAPVELVDDEHPRLYVPTTYEDYRKTMLSLSLQACEALALLYTPK</sequence>
<protein>
    <recommendedName>
        <fullName evidence="4">2-oxoglutarate-dependent dioxygenase DAO</fullName>
    </recommendedName>
    <alternativeName>
        <fullName evidence="5">Protein DIOXYGENASE FOR AUXIN OXIDATION</fullName>
    </alternativeName>
</protein>
<dbReference type="Proteomes" id="UP000215914">
    <property type="component" value="Chromosome 11"/>
</dbReference>
<gene>
    <name evidence="9" type="ORF">HannXRQ_Chr11g0335471</name>
    <name evidence="8" type="ORF">HanXRQr2_Chr07g0293411</name>
</gene>
<dbReference type="Pfam" id="PF14226">
    <property type="entry name" value="DIOX_N"/>
    <property type="match status" value="1"/>
</dbReference>
<dbReference type="GO" id="GO:0016706">
    <property type="term" value="F:2-oxoglutarate-dependent dioxygenase activity"/>
    <property type="evidence" value="ECO:0000318"/>
    <property type="project" value="GO_Central"/>
</dbReference>
<dbReference type="FunCoup" id="A0A251TD58">
    <property type="interactions" value="2047"/>
</dbReference>
<dbReference type="EMBL" id="CM007900">
    <property type="protein sequence ID" value="OTG07881.1"/>
    <property type="molecule type" value="Genomic_DNA"/>
</dbReference>
<name>A0A251TD58_HELAN</name>
<keyword evidence="6 8" id="KW-0560">Oxidoreductase</keyword>
<accession>A0A251TD58</accession>
<keyword evidence="2 6" id="KW-0408">Iron</keyword>
<dbReference type="OrthoDB" id="288590at2759"/>
<feature type="domain" description="Fe2OG dioxygenase" evidence="7">
    <location>
        <begin position="150"/>
        <end position="253"/>
    </location>
</feature>
<dbReference type="EMBL" id="MNCJ02000322">
    <property type="protein sequence ID" value="KAF5798482.1"/>
    <property type="molecule type" value="Genomic_DNA"/>
</dbReference>
<dbReference type="Gramene" id="mRNA:HanXRQr2_Chr07g0293411">
    <property type="protein sequence ID" value="mRNA:HanXRQr2_Chr07g0293411"/>
    <property type="gene ID" value="HanXRQr2_Chr07g0293411"/>
</dbReference>
<dbReference type="PANTHER" id="PTHR47990">
    <property type="entry name" value="2-OXOGLUTARATE (2OG) AND FE(II)-DEPENDENT OXYGENASE SUPERFAMILY PROTEIN-RELATED"/>
    <property type="match status" value="1"/>
</dbReference>
<dbReference type="InParanoid" id="A0A251TD58"/>
<organism evidence="9 10">
    <name type="scientific">Helianthus annuus</name>
    <name type="common">Common sunflower</name>
    <dbReference type="NCBI Taxonomy" id="4232"/>
    <lineage>
        <taxon>Eukaryota</taxon>
        <taxon>Viridiplantae</taxon>
        <taxon>Streptophyta</taxon>
        <taxon>Embryophyta</taxon>
        <taxon>Tracheophyta</taxon>
        <taxon>Spermatophyta</taxon>
        <taxon>Magnoliopsida</taxon>
        <taxon>eudicotyledons</taxon>
        <taxon>Gunneridae</taxon>
        <taxon>Pentapetalae</taxon>
        <taxon>asterids</taxon>
        <taxon>campanulids</taxon>
        <taxon>Asterales</taxon>
        <taxon>Asteraceae</taxon>
        <taxon>Asteroideae</taxon>
        <taxon>Heliantheae alliance</taxon>
        <taxon>Heliantheae</taxon>
        <taxon>Helianthus</taxon>
    </lineage>
</organism>
<evidence type="ECO:0000256" key="4">
    <source>
        <dbReference type="ARBA" id="ARBA00074102"/>
    </source>
</evidence>
<dbReference type="InterPro" id="IPR027443">
    <property type="entry name" value="IPNS-like_sf"/>
</dbReference>
<dbReference type="InterPro" id="IPR044861">
    <property type="entry name" value="IPNS-like_FE2OG_OXY"/>
</dbReference>
<reference evidence="8 10" key="1">
    <citation type="journal article" date="2017" name="Nature">
        <title>The sunflower genome provides insights into oil metabolism, flowering and Asterid evolution.</title>
        <authorList>
            <person name="Badouin H."/>
            <person name="Gouzy J."/>
            <person name="Grassa C.J."/>
            <person name="Murat F."/>
            <person name="Staton S.E."/>
            <person name="Cottret L."/>
            <person name="Lelandais-Briere C."/>
            <person name="Owens G.L."/>
            <person name="Carrere S."/>
            <person name="Mayjonade B."/>
            <person name="Legrand L."/>
            <person name="Gill N."/>
            <person name="Kane N.C."/>
            <person name="Bowers J.E."/>
            <person name="Hubner S."/>
            <person name="Bellec A."/>
            <person name="Berard A."/>
            <person name="Berges H."/>
            <person name="Blanchet N."/>
            <person name="Boniface M.C."/>
            <person name="Brunel D."/>
            <person name="Catrice O."/>
            <person name="Chaidir N."/>
            <person name="Claudel C."/>
            <person name="Donnadieu C."/>
            <person name="Faraut T."/>
            <person name="Fievet G."/>
            <person name="Helmstetter N."/>
            <person name="King M."/>
            <person name="Knapp S.J."/>
            <person name="Lai Z."/>
            <person name="Le Paslier M.C."/>
            <person name="Lippi Y."/>
            <person name="Lorenzon L."/>
            <person name="Mandel J.R."/>
            <person name="Marage G."/>
            <person name="Marchand G."/>
            <person name="Marquand E."/>
            <person name="Bret-Mestries E."/>
            <person name="Morien E."/>
            <person name="Nambeesan S."/>
            <person name="Nguyen T."/>
            <person name="Pegot-Espagnet P."/>
            <person name="Pouilly N."/>
            <person name="Raftis F."/>
            <person name="Sallet E."/>
            <person name="Schiex T."/>
            <person name="Thomas J."/>
            <person name="Vandecasteele C."/>
            <person name="Vares D."/>
            <person name="Vear F."/>
            <person name="Vautrin S."/>
            <person name="Crespi M."/>
            <person name="Mangin B."/>
            <person name="Burke J.M."/>
            <person name="Salse J."/>
            <person name="Munos S."/>
            <person name="Vincourt P."/>
            <person name="Rieseberg L.H."/>
            <person name="Langlade N.B."/>
        </authorList>
    </citation>
    <scope>NUCLEOTIDE SEQUENCE [LARGE SCALE GENOMIC DNA]</scope>
    <source>
        <strain evidence="10">cv. SF193</strain>
        <tissue evidence="8">Leaves</tissue>
    </source>
</reference>
<dbReference type="Gene3D" id="2.60.120.330">
    <property type="entry name" value="B-lactam Antibiotic, Isopenicillin N Synthase, Chain"/>
    <property type="match status" value="1"/>
</dbReference>
<keyword evidence="10" id="KW-1185">Reference proteome</keyword>
<evidence type="ECO:0000313" key="8">
    <source>
        <dbReference type="EMBL" id="KAF5798482.1"/>
    </source>
</evidence>
<comment type="similarity">
    <text evidence="6">Belongs to the iron/ascorbate-dependent oxidoreductase family.</text>
</comment>
<reference evidence="9" key="2">
    <citation type="submission" date="2017-02" db="EMBL/GenBank/DDBJ databases">
        <title>Sunflower complete genome.</title>
        <authorList>
            <person name="Langlade N."/>
            <person name="Munos S."/>
        </authorList>
    </citation>
    <scope>NUCLEOTIDE SEQUENCE [LARGE SCALE GENOMIC DNA]</scope>
    <source>
        <tissue evidence="9">Leaves</tissue>
    </source>
</reference>
<evidence type="ECO:0000256" key="5">
    <source>
        <dbReference type="ARBA" id="ARBA00076740"/>
    </source>
</evidence>
<evidence type="ECO:0000256" key="2">
    <source>
        <dbReference type="ARBA" id="ARBA00023004"/>
    </source>
</evidence>
<evidence type="ECO:0000256" key="1">
    <source>
        <dbReference type="ARBA" id="ARBA00022723"/>
    </source>
</evidence>
<dbReference type="InterPro" id="IPR026992">
    <property type="entry name" value="DIOX_N"/>
</dbReference>
<keyword evidence="1 6" id="KW-0479">Metal-binding</keyword>
<dbReference type="PROSITE" id="PS51471">
    <property type="entry name" value="FE2OG_OXY"/>
    <property type="match status" value="1"/>
</dbReference>
<evidence type="ECO:0000313" key="9">
    <source>
        <dbReference type="EMBL" id="OTG07881.1"/>
    </source>
</evidence>
<dbReference type="InterPro" id="IPR005123">
    <property type="entry name" value="Oxoglu/Fe-dep_dioxygenase_dom"/>
</dbReference>
<evidence type="ECO:0000256" key="6">
    <source>
        <dbReference type="RuleBase" id="RU003682"/>
    </source>
</evidence>
<dbReference type="FunFam" id="2.60.120.330:FF:000017">
    <property type="entry name" value="2-oxoglutarate-dependent dioxygenase DAO"/>
    <property type="match status" value="1"/>
</dbReference>
<dbReference type="InterPro" id="IPR050231">
    <property type="entry name" value="Iron_ascorbate_oxido_reductase"/>
</dbReference>
<dbReference type="STRING" id="4232.A0A251TD58"/>
<evidence type="ECO:0000259" key="7">
    <source>
        <dbReference type="PROSITE" id="PS51471"/>
    </source>
</evidence>
<reference evidence="8" key="3">
    <citation type="submission" date="2020-06" db="EMBL/GenBank/DDBJ databases">
        <title>Helianthus annuus Genome sequencing and assembly Release 2.</title>
        <authorList>
            <person name="Gouzy J."/>
            <person name="Langlade N."/>
            <person name="Munos S."/>
        </authorList>
    </citation>
    <scope>NUCLEOTIDE SEQUENCE</scope>
    <source>
        <tissue evidence="8">Leaves</tissue>
    </source>
</reference>
<evidence type="ECO:0000313" key="10">
    <source>
        <dbReference type="Proteomes" id="UP000215914"/>
    </source>
</evidence>
<dbReference type="SUPFAM" id="SSF51197">
    <property type="entry name" value="Clavaminate synthase-like"/>
    <property type="match status" value="1"/>
</dbReference>
<dbReference type="Pfam" id="PF03171">
    <property type="entry name" value="2OG-FeII_Oxy"/>
    <property type="match status" value="1"/>
</dbReference>
<dbReference type="AlphaFoldDB" id="A0A251TD58"/>
<dbReference type="OMA" id="MIWISEL"/>
<proteinExistence type="inferred from homology"/>
<evidence type="ECO:0000256" key="3">
    <source>
        <dbReference type="ARBA" id="ARBA00054658"/>
    </source>
</evidence>